<evidence type="ECO:0000313" key="8">
    <source>
        <dbReference type="EMBL" id="KAH3661806.1"/>
    </source>
</evidence>
<dbReference type="OrthoDB" id="999962at2759"/>
<comment type="subcellular location">
    <subcellularLocation>
        <location evidence="1">Endomembrane system</location>
        <topology evidence="1">Multi-pass membrane protein</topology>
    </subcellularLocation>
</comment>
<dbReference type="InterPro" id="IPR013657">
    <property type="entry name" value="SCL35B1-4/HUT1"/>
</dbReference>
<dbReference type="GO" id="GO:0005464">
    <property type="term" value="F:UDP-xylose transmembrane transporter activity"/>
    <property type="evidence" value="ECO:0007669"/>
    <property type="project" value="TreeGrafter"/>
</dbReference>
<dbReference type="GO" id="GO:0005789">
    <property type="term" value="C:endoplasmic reticulum membrane"/>
    <property type="evidence" value="ECO:0007669"/>
    <property type="project" value="TreeGrafter"/>
</dbReference>
<keyword evidence="4 7" id="KW-0812">Transmembrane</keyword>
<feature type="transmembrane region" description="Helical" evidence="7">
    <location>
        <begin position="238"/>
        <end position="259"/>
    </location>
</feature>
<dbReference type="Pfam" id="PF08449">
    <property type="entry name" value="UAA"/>
    <property type="match status" value="1"/>
</dbReference>
<evidence type="ECO:0000256" key="2">
    <source>
        <dbReference type="ARBA" id="ARBA00022448"/>
    </source>
</evidence>
<evidence type="ECO:0000256" key="3">
    <source>
        <dbReference type="ARBA" id="ARBA00022597"/>
    </source>
</evidence>
<dbReference type="AlphaFoldDB" id="A0A9P8T1L2"/>
<evidence type="ECO:0000313" key="9">
    <source>
        <dbReference type="Proteomes" id="UP000769157"/>
    </source>
</evidence>
<feature type="transmembrane region" description="Helical" evidence="7">
    <location>
        <begin position="210"/>
        <end position="231"/>
    </location>
</feature>
<dbReference type="GO" id="GO:0000139">
    <property type="term" value="C:Golgi membrane"/>
    <property type="evidence" value="ECO:0007669"/>
    <property type="project" value="TreeGrafter"/>
</dbReference>
<reference evidence="8" key="2">
    <citation type="submission" date="2021-01" db="EMBL/GenBank/DDBJ databases">
        <authorList>
            <person name="Schikora-Tamarit M.A."/>
        </authorList>
    </citation>
    <scope>NUCLEOTIDE SEQUENCE</scope>
    <source>
        <strain evidence="8">CBS6075</strain>
    </source>
</reference>
<dbReference type="InterPro" id="IPR037185">
    <property type="entry name" value="EmrE-like"/>
</dbReference>
<dbReference type="Proteomes" id="UP000769157">
    <property type="component" value="Unassembled WGS sequence"/>
</dbReference>
<protein>
    <recommendedName>
        <fullName evidence="10">Sugar phosphate transporter domain-containing protein</fullName>
    </recommendedName>
</protein>
<evidence type="ECO:0000256" key="7">
    <source>
        <dbReference type="SAM" id="Phobius"/>
    </source>
</evidence>
<proteinExistence type="predicted"/>
<feature type="transmembrane region" description="Helical" evidence="7">
    <location>
        <begin position="85"/>
        <end position="107"/>
    </location>
</feature>
<feature type="transmembrane region" description="Helical" evidence="7">
    <location>
        <begin position="265"/>
        <end position="283"/>
    </location>
</feature>
<reference evidence="8" key="1">
    <citation type="journal article" date="2021" name="Open Biol.">
        <title>Shared evolutionary footprints suggest mitochondrial oxidative damage underlies multiple complex I losses in fungi.</title>
        <authorList>
            <person name="Schikora-Tamarit M.A."/>
            <person name="Marcet-Houben M."/>
            <person name="Nosek J."/>
            <person name="Gabaldon T."/>
        </authorList>
    </citation>
    <scope>NUCLEOTIDE SEQUENCE</scope>
    <source>
        <strain evidence="8">CBS6075</strain>
    </source>
</reference>
<dbReference type="SUPFAM" id="SSF103481">
    <property type="entry name" value="Multidrug resistance efflux transporter EmrE"/>
    <property type="match status" value="1"/>
</dbReference>
<dbReference type="GeneID" id="70237948"/>
<comment type="caution">
    <text evidence="8">The sequence shown here is derived from an EMBL/GenBank/DDBJ whole genome shotgun (WGS) entry which is preliminary data.</text>
</comment>
<keyword evidence="9" id="KW-1185">Reference proteome</keyword>
<feature type="transmembrane region" description="Helical" evidence="7">
    <location>
        <begin position="61"/>
        <end position="79"/>
    </location>
</feature>
<keyword evidence="3" id="KW-0762">Sugar transport</keyword>
<keyword evidence="2" id="KW-0813">Transport</keyword>
<keyword evidence="6 7" id="KW-0472">Membrane</keyword>
<dbReference type="PANTHER" id="PTHR10778">
    <property type="entry name" value="SOLUTE CARRIER FAMILY 35 MEMBER B"/>
    <property type="match status" value="1"/>
</dbReference>
<feature type="transmembrane region" description="Helical" evidence="7">
    <location>
        <begin position="175"/>
        <end position="198"/>
    </location>
</feature>
<keyword evidence="5 7" id="KW-1133">Transmembrane helix</keyword>
<evidence type="ECO:0000256" key="5">
    <source>
        <dbReference type="ARBA" id="ARBA00022989"/>
    </source>
</evidence>
<evidence type="ECO:0008006" key="10">
    <source>
        <dbReference type="Google" id="ProtNLM"/>
    </source>
</evidence>
<accession>A0A9P8T1L2</accession>
<dbReference type="PANTHER" id="PTHR10778:SF4">
    <property type="entry name" value="NUCLEOTIDE SUGAR TRANSPORTER SLC35B4"/>
    <property type="match status" value="1"/>
</dbReference>
<evidence type="ECO:0000256" key="1">
    <source>
        <dbReference type="ARBA" id="ARBA00004127"/>
    </source>
</evidence>
<evidence type="ECO:0000256" key="4">
    <source>
        <dbReference type="ARBA" id="ARBA00022692"/>
    </source>
</evidence>
<feature type="transmembrane region" description="Helical" evidence="7">
    <location>
        <begin position="141"/>
        <end position="163"/>
    </location>
</feature>
<sequence length="429" mass="46479">MIFPGLLTFSGCCSNVVSMELISQLNPVPTHLVTALQYLSISLLVAPFVPYSNNPPPRLSYLLTTTLFFLSAIGNNLAFKYGMTVPVHIVVRSSSTPLTVLVGTWLFGRRYSAYQIIGATVLSIGITITTLAGSNNSASEGLAFMGIAIVVSSTLLGVLVSFWNNKILNTYNLNWIQTLFYSHFYGIPSLLLFFGSIARDLELYRHSTKFWNFTAVNTITQLACVTGVNMLAQKTDPLTLGVILLIRRFMSLAISIVMFKHNLSAMGYLGMTTASLGAIIYQLHNRRSIFNQLLHLRNGSSMNKRAVSDCWVQSGTKTGVCIEGFGQFEQKLVLTTPSGTPASTPKTAMAIADNGVSAAGFTTAVHPAASAAANFLEIMARGKFQGVMIPTGPTGCHWVYIRFDGVAELIVSPYCLTASSENHLKKLAA</sequence>
<dbReference type="EMBL" id="JAEUBE010000414">
    <property type="protein sequence ID" value="KAH3661806.1"/>
    <property type="molecule type" value="Genomic_DNA"/>
</dbReference>
<dbReference type="RefSeq" id="XP_046058910.1">
    <property type="nucleotide sequence ID" value="XM_046207224.1"/>
</dbReference>
<organism evidence="8 9">
    <name type="scientific">Ogataea philodendri</name>
    <dbReference type="NCBI Taxonomy" id="1378263"/>
    <lineage>
        <taxon>Eukaryota</taxon>
        <taxon>Fungi</taxon>
        <taxon>Dikarya</taxon>
        <taxon>Ascomycota</taxon>
        <taxon>Saccharomycotina</taxon>
        <taxon>Pichiomycetes</taxon>
        <taxon>Pichiales</taxon>
        <taxon>Pichiaceae</taxon>
        <taxon>Ogataea</taxon>
    </lineage>
</organism>
<name>A0A9P8T1L2_9ASCO</name>
<gene>
    <name evidence="8" type="ORF">OGAPHI_005984</name>
</gene>
<evidence type="ECO:0000256" key="6">
    <source>
        <dbReference type="ARBA" id="ARBA00023136"/>
    </source>
</evidence>
<dbReference type="GO" id="GO:0005462">
    <property type="term" value="F:UDP-N-acetylglucosamine transmembrane transporter activity"/>
    <property type="evidence" value="ECO:0007669"/>
    <property type="project" value="TreeGrafter"/>
</dbReference>
<feature type="transmembrane region" description="Helical" evidence="7">
    <location>
        <begin position="114"/>
        <end position="135"/>
    </location>
</feature>